<gene>
    <name evidence="2" type="ORF">K466DRAFT_656224</name>
</gene>
<dbReference type="AlphaFoldDB" id="A0A5C3NXQ6"/>
<keyword evidence="3" id="KW-1185">Reference proteome</keyword>
<proteinExistence type="predicted"/>
<feature type="compositionally biased region" description="Polar residues" evidence="1">
    <location>
        <begin position="302"/>
        <end position="311"/>
    </location>
</feature>
<evidence type="ECO:0000313" key="3">
    <source>
        <dbReference type="Proteomes" id="UP000308197"/>
    </source>
</evidence>
<reference evidence="2 3" key="1">
    <citation type="journal article" date="2019" name="Nat. Ecol. Evol.">
        <title>Megaphylogeny resolves global patterns of mushroom evolution.</title>
        <authorList>
            <person name="Varga T."/>
            <person name="Krizsan K."/>
            <person name="Foldi C."/>
            <person name="Dima B."/>
            <person name="Sanchez-Garcia M."/>
            <person name="Sanchez-Ramirez S."/>
            <person name="Szollosi G.J."/>
            <person name="Szarkandi J.G."/>
            <person name="Papp V."/>
            <person name="Albert L."/>
            <person name="Andreopoulos W."/>
            <person name="Angelini C."/>
            <person name="Antonin V."/>
            <person name="Barry K.W."/>
            <person name="Bougher N.L."/>
            <person name="Buchanan P."/>
            <person name="Buyck B."/>
            <person name="Bense V."/>
            <person name="Catcheside P."/>
            <person name="Chovatia M."/>
            <person name="Cooper J."/>
            <person name="Damon W."/>
            <person name="Desjardin D."/>
            <person name="Finy P."/>
            <person name="Geml J."/>
            <person name="Haridas S."/>
            <person name="Hughes K."/>
            <person name="Justo A."/>
            <person name="Karasinski D."/>
            <person name="Kautmanova I."/>
            <person name="Kiss B."/>
            <person name="Kocsube S."/>
            <person name="Kotiranta H."/>
            <person name="LaButti K.M."/>
            <person name="Lechner B.E."/>
            <person name="Liimatainen K."/>
            <person name="Lipzen A."/>
            <person name="Lukacs Z."/>
            <person name="Mihaltcheva S."/>
            <person name="Morgado L.N."/>
            <person name="Niskanen T."/>
            <person name="Noordeloos M.E."/>
            <person name="Ohm R.A."/>
            <person name="Ortiz-Santana B."/>
            <person name="Ovrebo C."/>
            <person name="Racz N."/>
            <person name="Riley R."/>
            <person name="Savchenko A."/>
            <person name="Shiryaev A."/>
            <person name="Soop K."/>
            <person name="Spirin V."/>
            <person name="Szebenyi C."/>
            <person name="Tomsovsky M."/>
            <person name="Tulloss R.E."/>
            <person name="Uehling J."/>
            <person name="Grigoriev I.V."/>
            <person name="Vagvolgyi C."/>
            <person name="Papp T."/>
            <person name="Martin F.M."/>
            <person name="Miettinen O."/>
            <person name="Hibbett D.S."/>
            <person name="Nagy L.G."/>
        </authorList>
    </citation>
    <scope>NUCLEOTIDE SEQUENCE [LARGE SCALE GENOMIC DNA]</scope>
    <source>
        <strain evidence="2 3">HHB13444</strain>
    </source>
</reference>
<accession>A0A5C3NXQ6</accession>
<protein>
    <recommendedName>
        <fullName evidence="4">F-box domain-containing protein</fullName>
    </recommendedName>
</protein>
<organism evidence="2 3">
    <name type="scientific">Polyporus arcularius HHB13444</name>
    <dbReference type="NCBI Taxonomy" id="1314778"/>
    <lineage>
        <taxon>Eukaryota</taxon>
        <taxon>Fungi</taxon>
        <taxon>Dikarya</taxon>
        <taxon>Basidiomycota</taxon>
        <taxon>Agaricomycotina</taxon>
        <taxon>Agaricomycetes</taxon>
        <taxon>Polyporales</taxon>
        <taxon>Polyporaceae</taxon>
        <taxon>Polyporus</taxon>
    </lineage>
</organism>
<feature type="region of interest" description="Disordered" evidence="1">
    <location>
        <begin position="270"/>
        <end position="312"/>
    </location>
</feature>
<name>A0A5C3NXQ6_9APHY</name>
<dbReference type="Proteomes" id="UP000308197">
    <property type="component" value="Unassembled WGS sequence"/>
</dbReference>
<dbReference type="InParanoid" id="A0A5C3NXQ6"/>
<feature type="compositionally biased region" description="Low complexity" evidence="1">
    <location>
        <begin position="279"/>
        <end position="292"/>
    </location>
</feature>
<evidence type="ECO:0008006" key="4">
    <source>
        <dbReference type="Google" id="ProtNLM"/>
    </source>
</evidence>
<dbReference type="EMBL" id="ML211623">
    <property type="protein sequence ID" value="TFK81307.1"/>
    <property type="molecule type" value="Genomic_DNA"/>
</dbReference>
<evidence type="ECO:0000256" key="1">
    <source>
        <dbReference type="SAM" id="MobiDB-lite"/>
    </source>
</evidence>
<evidence type="ECO:0000313" key="2">
    <source>
        <dbReference type="EMBL" id="TFK81307.1"/>
    </source>
</evidence>
<sequence>MSCSLCRLPFTPSSHSVDPRWPPPGVLSEKQVLYMKHAFGMGQHVFGLAVDLVNMDNNNFTINNSNMIINIIWETNGTTFIALHPHCATILRHHLGLSENSPDNLIELSLLEQIVGPPMDGVHAGRLPDFKYEDVLGAAGAHNRVDIEALWSKRGELPDFDWLEWKRRNLDWTAVRPDVFPRFRPQVAPTRISSLGPLPEPTEDVITTQPLDVLHVLLPYLDNRSFVNILSTCRTLRRHALTIFQAQARTRVLELGWAVPTSVEYAGFVKRNPPPPAATSPTSPTTPTSPAAGDKPGEAASSDGSAPTEPSTEAADFSLVAMAHAKHSPINADWYLYLSQVHRTPAMRARRWVWALAEELWRVYGEKRAAGPYADEVDAEGQRTKSRKWKAYAKHVDQQLMMRGAMFGKHKSAKPMTW</sequence>